<evidence type="ECO:0000313" key="3">
    <source>
        <dbReference type="Proteomes" id="UP000095495"/>
    </source>
</evidence>
<dbReference type="Pfam" id="PF06114">
    <property type="entry name" value="Peptidase_M78"/>
    <property type="match status" value="1"/>
</dbReference>
<accession>A0A173SB32</accession>
<dbReference type="EMBL" id="CYXV01000004">
    <property type="protein sequence ID" value="CUM86488.1"/>
    <property type="molecule type" value="Genomic_DNA"/>
</dbReference>
<feature type="domain" description="IrrE N-terminal-like" evidence="1">
    <location>
        <begin position="26"/>
        <end position="123"/>
    </location>
</feature>
<dbReference type="Proteomes" id="UP000095495">
    <property type="component" value="Unassembled WGS sequence"/>
</dbReference>
<dbReference type="AlphaFoldDB" id="A0A173SB32"/>
<proteinExistence type="predicted"/>
<sequence length="155" mass="18155">MNKFEKLCQTASDIDVDIVDYPFTSDRFKGLYCDGTIALNQDICADSEKACILAEELGHHFTTVGDITDQKETENRKQERRARVWAYNEMISLSDLVDSYKDGCRSRYEIAEHLEVTEEFLQECLDYFHEKYGLYAKQNNYLIYFEPLGVLELYK</sequence>
<organism evidence="2 3">
    <name type="scientific">Roseburia faecis</name>
    <dbReference type="NCBI Taxonomy" id="301302"/>
    <lineage>
        <taxon>Bacteria</taxon>
        <taxon>Bacillati</taxon>
        <taxon>Bacillota</taxon>
        <taxon>Clostridia</taxon>
        <taxon>Lachnospirales</taxon>
        <taxon>Lachnospiraceae</taxon>
        <taxon>Roseburia</taxon>
    </lineage>
</organism>
<evidence type="ECO:0000259" key="1">
    <source>
        <dbReference type="Pfam" id="PF06114"/>
    </source>
</evidence>
<dbReference type="RefSeq" id="WP_055261958.1">
    <property type="nucleotide sequence ID" value="NZ_CYXV01000004.1"/>
</dbReference>
<protein>
    <submittedName>
        <fullName evidence="2">Domain of uncharacterized function (DUF955)</fullName>
    </submittedName>
</protein>
<reference evidence="2 3" key="1">
    <citation type="submission" date="2015-09" db="EMBL/GenBank/DDBJ databases">
        <authorList>
            <consortium name="Pathogen Informatics"/>
        </authorList>
    </citation>
    <scope>NUCLEOTIDE SEQUENCE [LARGE SCALE GENOMIC DNA]</scope>
    <source>
        <strain evidence="2 3">2789STDY5608863</strain>
    </source>
</reference>
<dbReference type="InterPro" id="IPR010359">
    <property type="entry name" value="IrrE_HExxH"/>
</dbReference>
<evidence type="ECO:0000313" key="2">
    <source>
        <dbReference type="EMBL" id="CUM86488.1"/>
    </source>
</evidence>
<gene>
    <name evidence="2" type="ORF">ERS852420_01165</name>
</gene>
<name>A0A173SB32_9FIRM</name>